<dbReference type="EMBL" id="JAUTXU010000087">
    <property type="protein sequence ID" value="KAK3710056.1"/>
    <property type="molecule type" value="Genomic_DNA"/>
</dbReference>
<proteinExistence type="predicted"/>
<keyword evidence="2" id="KW-1185">Reference proteome</keyword>
<dbReference type="Proteomes" id="UP001281147">
    <property type="component" value="Unassembled WGS sequence"/>
</dbReference>
<organism evidence="1 2">
    <name type="scientific">Vermiconidia calcicola</name>
    <dbReference type="NCBI Taxonomy" id="1690605"/>
    <lineage>
        <taxon>Eukaryota</taxon>
        <taxon>Fungi</taxon>
        <taxon>Dikarya</taxon>
        <taxon>Ascomycota</taxon>
        <taxon>Pezizomycotina</taxon>
        <taxon>Dothideomycetes</taxon>
        <taxon>Dothideomycetidae</taxon>
        <taxon>Mycosphaerellales</taxon>
        <taxon>Extremaceae</taxon>
        <taxon>Vermiconidia</taxon>
    </lineage>
</organism>
<evidence type="ECO:0000313" key="2">
    <source>
        <dbReference type="Proteomes" id="UP001281147"/>
    </source>
</evidence>
<accession>A0ACC3N519</accession>
<name>A0ACC3N519_9PEZI</name>
<reference evidence="1" key="1">
    <citation type="submission" date="2023-07" db="EMBL/GenBank/DDBJ databases">
        <title>Black Yeasts Isolated from many extreme environments.</title>
        <authorList>
            <person name="Coleine C."/>
            <person name="Stajich J.E."/>
            <person name="Selbmann L."/>
        </authorList>
    </citation>
    <scope>NUCLEOTIDE SEQUENCE</scope>
    <source>
        <strain evidence="1">CCFEE 5714</strain>
    </source>
</reference>
<gene>
    <name evidence="1" type="ORF">LTR37_010487</name>
</gene>
<comment type="caution">
    <text evidence="1">The sequence shown here is derived from an EMBL/GenBank/DDBJ whole genome shotgun (WGS) entry which is preliminary data.</text>
</comment>
<sequence length="270" mass="30007">MNHDEAFDTIDFNTFNALLEEYPNRYDAIPQLLKEREDSPCLSKAQVSSLVDWKLSHGKFRPALKGLVQQNDETLAVSTTENAFTTFSSSAKDAKAVKEALNILTALRGIGPATASLLLAVFDSDTVPFFSDELFRWCFFEVGKGQGWDREIKYSIKEYLELFDEVSAFRTRLAKNFERDVTAVEIEKVAYVLGKRFAGGGSPDSQSEKKAKANRKRKAESPFMTDASDHRDDAQASPKTGKAGMPATKKLQAATAETTAATGRPRRKMK</sequence>
<evidence type="ECO:0000313" key="1">
    <source>
        <dbReference type="EMBL" id="KAK3710056.1"/>
    </source>
</evidence>
<protein>
    <submittedName>
        <fullName evidence="1">Uncharacterized protein</fullName>
    </submittedName>
</protein>